<gene>
    <name evidence="1" type="ORF">LX32DRAFT_168557</name>
</gene>
<dbReference type="AlphaFoldDB" id="A0AAD9HR39"/>
<evidence type="ECO:0000313" key="2">
    <source>
        <dbReference type="Proteomes" id="UP001232148"/>
    </source>
</evidence>
<proteinExistence type="predicted"/>
<dbReference type="EMBL" id="MU842828">
    <property type="protein sequence ID" value="KAK2032722.1"/>
    <property type="molecule type" value="Genomic_DNA"/>
</dbReference>
<evidence type="ECO:0000313" key="1">
    <source>
        <dbReference type="EMBL" id="KAK2032722.1"/>
    </source>
</evidence>
<comment type="caution">
    <text evidence="1">The sequence shown here is derived from an EMBL/GenBank/DDBJ whole genome shotgun (WGS) entry which is preliminary data.</text>
</comment>
<reference evidence="1" key="1">
    <citation type="submission" date="2021-06" db="EMBL/GenBank/DDBJ databases">
        <title>Comparative genomics, transcriptomics and evolutionary studies reveal genomic signatures of adaptation to plant cell wall in hemibiotrophic fungi.</title>
        <authorList>
            <consortium name="DOE Joint Genome Institute"/>
            <person name="Baroncelli R."/>
            <person name="Diaz J.F."/>
            <person name="Benocci T."/>
            <person name="Peng M."/>
            <person name="Battaglia E."/>
            <person name="Haridas S."/>
            <person name="Andreopoulos W."/>
            <person name="Labutti K."/>
            <person name="Pangilinan J."/>
            <person name="Floch G.L."/>
            <person name="Makela M.R."/>
            <person name="Henrissat B."/>
            <person name="Grigoriev I.V."/>
            <person name="Crouch J.A."/>
            <person name="De Vries R.P."/>
            <person name="Sukno S.A."/>
            <person name="Thon M.R."/>
        </authorList>
    </citation>
    <scope>NUCLEOTIDE SEQUENCE</scope>
    <source>
        <strain evidence="1">MAFF235873</strain>
    </source>
</reference>
<keyword evidence="2" id="KW-1185">Reference proteome</keyword>
<organism evidence="1 2">
    <name type="scientific">Colletotrichum zoysiae</name>
    <dbReference type="NCBI Taxonomy" id="1216348"/>
    <lineage>
        <taxon>Eukaryota</taxon>
        <taxon>Fungi</taxon>
        <taxon>Dikarya</taxon>
        <taxon>Ascomycota</taxon>
        <taxon>Pezizomycotina</taxon>
        <taxon>Sordariomycetes</taxon>
        <taxon>Hypocreomycetidae</taxon>
        <taxon>Glomerellales</taxon>
        <taxon>Glomerellaceae</taxon>
        <taxon>Colletotrichum</taxon>
        <taxon>Colletotrichum graminicola species complex</taxon>
    </lineage>
</organism>
<sequence>MARPMPWPRRSTMTRHHTRRYAVSASSHLLCNPHAAACRLASATLRCLQDGNRDNGKADRERLCGQAMSFIPYGGYAFEAVSSVQGRSRDGVSQRAPATFFQSFHPSIHDSGTSQHGPTCISSRNMLPSSMVSHHRSDYQVRTELFACLLAVHLQSCLPLPPRVLCD</sequence>
<protein>
    <submittedName>
        <fullName evidence="1">Uncharacterized protein</fullName>
    </submittedName>
</protein>
<dbReference type="Proteomes" id="UP001232148">
    <property type="component" value="Unassembled WGS sequence"/>
</dbReference>
<accession>A0AAD9HR39</accession>
<name>A0AAD9HR39_9PEZI</name>